<keyword evidence="2" id="KW-0812">Transmembrane</keyword>
<evidence type="ECO:0000313" key="4">
    <source>
        <dbReference type="Proteomes" id="UP000094444"/>
    </source>
</evidence>
<sequence length="581" mass="60636">MQPRYKVLPGRCDSTKPEIAGVECFGHNHNGKRNPSKAGPKLMPHPNHPSSTDEKPQYLGSTFNSLSTCLDSYVKYTNETTDREIDGPASHSDTEVPKPDQTSTPTPPPQSISTCAVTLAPSATVPPTFSPDSDLTWGCPAGTNCDPPKPQLCEAWTDSPADEFTCQAAHCQPVQALRLGSSGNADGRFPLNEGYFDLDPTQFGLDFNIFIKPDELAARGDIDTTNSPPWQQQQQQQHSNTTTNDDHDDQTSPNQARDNNLLLSSQLIPAACFETCNNAYLEAQSTGKGPRLCRPGSAFMAYYLGCDGCVYLNAEQTTGVLGFITSSSYLSGKFAQFLRYCDVGESAGRTSTSASASSTQATAGATTAAVDSSRPDSGVVAKEQEEGKPAGPASTTAPLLSSDSVEVEDMPASVSHGFRPTSSRTSPSPTEDGTFEAGAATLGPTEQLAEEMTSSDAAISTAAAAGVSSKAAGEPSSVASSGSLMPPQAASAKLPADQEPPWPASAVAPLQNNSESDTAATVDDQDPSKEATSNTSPITKPTGGAAAVVTAGSPPRGPNKGSLVNYWALLFFLIAAPILIV</sequence>
<organism evidence="3 4">
    <name type="scientific">Diaporthe helianthi</name>
    <dbReference type="NCBI Taxonomy" id="158607"/>
    <lineage>
        <taxon>Eukaryota</taxon>
        <taxon>Fungi</taxon>
        <taxon>Dikarya</taxon>
        <taxon>Ascomycota</taxon>
        <taxon>Pezizomycotina</taxon>
        <taxon>Sordariomycetes</taxon>
        <taxon>Sordariomycetidae</taxon>
        <taxon>Diaporthales</taxon>
        <taxon>Diaporthaceae</taxon>
        <taxon>Diaporthe</taxon>
    </lineage>
</organism>
<dbReference type="InParanoid" id="A0A2P5I0Q6"/>
<protein>
    <submittedName>
        <fullName evidence="3">Uncharacterized protein</fullName>
    </submittedName>
</protein>
<feature type="compositionally biased region" description="Polar residues" evidence="1">
    <location>
        <begin position="393"/>
        <end position="404"/>
    </location>
</feature>
<name>A0A2P5I0Q6_DIAHE</name>
<feature type="compositionally biased region" description="Polar residues" evidence="1">
    <location>
        <begin position="530"/>
        <end position="539"/>
    </location>
</feature>
<feature type="region of interest" description="Disordered" evidence="1">
    <location>
        <begin position="349"/>
        <end position="437"/>
    </location>
</feature>
<gene>
    <name evidence="3" type="ORF">DHEL01_v205538</name>
</gene>
<reference evidence="3" key="1">
    <citation type="submission" date="2017-09" db="EMBL/GenBank/DDBJ databases">
        <title>Polyketide synthases of a Diaporthe helianthi virulent isolate.</title>
        <authorList>
            <person name="Baroncelli R."/>
        </authorList>
    </citation>
    <scope>NUCLEOTIDE SEQUENCE [LARGE SCALE GENOMIC DNA]</scope>
    <source>
        <strain evidence="3">7/96</strain>
    </source>
</reference>
<evidence type="ECO:0000313" key="3">
    <source>
        <dbReference type="EMBL" id="POS76066.1"/>
    </source>
</evidence>
<keyword evidence="4" id="KW-1185">Reference proteome</keyword>
<dbReference type="AlphaFoldDB" id="A0A2P5I0Q6"/>
<feature type="region of interest" description="Disordered" evidence="1">
    <location>
        <begin position="22"/>
        <end position="61"/>
    </location>
</feature>
<dbReference type="PANTHER" id="PTHR38122">
    <property type="entry name" value="GLYCOPROTEIN X"/>
    <property type="match status" value="1"/>
</dbReference>
<dbReference type="Proteomes" id="UP000094444">
    <property type="component" value="Unassembled WGS sequence"/>
</dbReference>
<feature type="compositionally biased region" description="Polar residues" evidence="1">
    <location>
        <begin position="510"/>
        <end position="519"/>
    </location>
</feature>
<feature type="region of interest" description="Disordered" evidence="1">
    <location>
        <begin position="219"/>
        <end position="257"/>
    </location>
</feature>
<keyword evidence="2" id="KW-1133">Transmembrane helix</keyword>
<dbReference type="STRING" id="158607.A0A2P5I0Q6"/>
<feature type="compositionally biased region" description="Low complexity" evidence="1">
    <location>
        <begin position="542"/>
        <end position="552"/>
    </location>
</feature>
<feature type="compositionally biased region" description="Low complexity" evidence="1">
    <location>
        <begin position="231"/>
        <end position="243"/>
    </location>
</feature>
<feature type="region of interest" description="Disordered" evidence="1">
    <location>
        <begin position="466"/>
        <end position="555"/>
    </location>
</feature>
<accession>A0A2P5I0Q6</accession>
<feature type="compositionally biased region" description="Basic and acidic residues" evidence="1">
    <location>
        <begin position="80"/>
        <end position="98"/>
    </location>
</feature>
<proteinExistence type="predicted"/>
<comment type="caution">
    <text evidence="3">The sequence shown here is derived from an EMBL/GenBank/DDBJ whole genome shotgun (WGS) entry which is preliminary data.</text>
</comment>
<evidence type="ECO:0000256" key="2">
    <source>
        <dbReference type="SAM" id="Phobius"/>
    </source>
</evidence>
<feature type="transmembrane region" description="Helical" evidence="2">
    <location>
        <begin position="563"/>
        <end position="580"/>
    </location>
</feature>
<feature type="region of interest" description="Disordered" evidence="1">
    <location>
        <begin position="79"/>
        <end position="113"/>
    </location>
</feature>
<dbReference type="PANTHER" id="PTHR38122:SF1">
    <property type="entry name" value="GLYCOPROTEIN X"/>
    <property type="match status" value="1"/>
</dbReference>
<feature type="compositionally biased region" description="Low complexity" evidence="1">
    <location>
        <begin position="349"/>
        <end position="372"/>
    </location>
</feature>
<evidence type="ECO:0000256" key="1">
    <source>
        <dbReference type="SAM" id="MobiDB-lite"/>
    </source>
</evidence>
<feature type="compositionally biased region" description="Low complexity" evidence="1">
    <location>
        <begin position="419"/>
        <end position="430"/>
    </location>
</feature>
<dbReference type="EMBL" id="MAVT02000411">
    <property type="protein sequence ID" value="POS76066.1"/>
    <property type="molecule type" value="Genomic_DNA"/>
</dbReference>
<dbReference type="OrthoDB" id="5414836at2759"/>
<keyword evidence="2" id="KW-0472">Membrane</keyword>